<dbReference type="Proteomes" id="UP000424527">
    <property type="component" value="Unassembled WGS sequence"/>
</dbReference>
<gene>
    <name evidence="1" type="ORF">D5F01_LYC20946</name>
</gene>
<proteinExistence type="predicted"/>
<dbReference type="InterPro" id="IPR027867">
    <property type="entry name" value="SPATA48"/>
</dbReference>
<reference evidence="1 2" key="1">
    <citation type="submission" date="2019-07" db="EMBL/GenBank/DDBJ databases">
        <title>Chromosome genome assembly for large yellow croaker.</title>
        <authorList>
            <person name="Xiao S."/>
        </authorList>
    </citation>
    <scope>NUCLEOTIDE SEQUENCE [LARGE SCALE GENOMIC DNA]</scope>
    <source>
        <strain evidence="1">JMULYC20181020</strain>
        <tissue evidence="1">Muscle</tissue>
    </source>
</reference>
<dbReference type="AlphaFoldDB" id="A0A6G0HMH3"/>
<organism evidence="1 2">
    <name type="scientific">Larimichthys crocea</name>
    <name type="common">Large yellow croaker</name>
    <name type="synonym">Pseudosciaena crocea</name>
    <dbReference type="NCBI Taxonomy" id="215358"/>
    <lineage>
        <taxon>Eukaryota</taxon>
        <taxon>Metazoa</taxon>
        <taxon>Chordata</taxon>
        <taxon>Craniata</taxon>
        <taxon>Vertebrata</taxon>
        <taxon>Euteleostomi</taxon>
        <taxon>Actinopterygii</taxon>
        <taxon>Neopterygii</taxon>
        <taxon>Teleostei</taxon>
        <taxon>Neoteleostei</taxon>
        <taxon>Acanthomorphata</taxon>
        <taxon>Eupercaria</taxon>
        <taxon>Sciaenidae</taxon>
        <taxon>Larimichthys</taxon>
    </lineage>
</organism>
<sequence length="175" mass="19063">MTAVLDPSRPYSAELQVIRRLNSSLYGTGGRDGLGPGRADSPFARFHPPDESLSLAPLRHDVNLMDPCCGQLSAGAEVVLGVKGRQKFIDFHHVPSALWVPPGLKEKPQISSNPSICVDLSEDKAWNSRRIPDEALRARLSVEPPFLDIQARLSITLLLRLQSAALHTPPGESSQ</sequence>
<dbReference type="PANTHER" id="PTHR34759:SF1">
    <property type="entry name" value="SPERMATOGENESIS-ASSOCIATED PROTEIN 48"/>
    <property type="match status" value="1"/>
</dbReference>
<dbReference type="EMBL" id="REGW02000021">
    <property type="protein sequence ID" value="KAE8280385.1"/>
    <property type="molecule type" value="Genomic_DNA"/>
</dbReference>
<accession>A0A6G0HMH3</accession>
<protein>
    <submittedName>
        <fullName evidence="1">Spermatogenesis-associated protein 48 Post-meiotic spermatogenesis protein 1</fullName>
    </submittedName>
</protein>
<evidence type="ECO:0000313" key="2">
    <source>
        <dbReference type="Proteomes" id="UP000424527"/>
    </source>
</evidence>
<comment type="caution">
    <text evidence="1">The sequence shown here is derived from an EMBL/GenBank/DDBJ whole genome shotgun (WGS) entry which is preliminary data.</text>
</comment>
<keyword evidence="2" id="KW-1185">Reference proteome</keyword>
<name>A0A6G0HMH3_LARCR</name>
<dbReference type="PANTHER" id="PTHR34759">
    <property type="entry name" value="SPERMATOGENESIS-ASSOCIATED PROTEIN 48"/>
    <property type="match status" value="1"/>
</dbReference>
<evidence type="ECO:0000313" key="1">
    <source>
        <dbReference type="EMBL" id="KAE8280385.1"/>
    </source>
</evidence>